<evidence type="ECO:0000313" key="3">
    <source>
        <dbReference type="Proteomes" id="UP000251889"/>
    </source>
</evidence>
<protein>
    <recommendedName>
        <fullName evidence="4">RHS repeat-associated core domain-containing protein</fullName>
    </recommendedName>
</protein>
<sequence length="334" mass="37590">MSTAARETGENIAHEHLLDSVTISEAGYVYIYLSNEEGENAYEVYFDEFKVEYTKSPVIQMEDYYPFGLTFNSYQRENKLTNDITFQNQERQDELNLGWVQFKWRNAMPDIGRFFNVDPIAEDYYHNSVYAFSENKLISYRELEGLEAQLIIVGVVVAVTVEEVTLAALISGAVVFGEEIVEGIKEIANTPVSGGVRFASSPVSAWGQEAYAWQQMAKQAESKANSTKTSTGDEKDSKSNGKATGSYTNTHESGKKYHGKGGEDRARQSADRVAKENKDPAKKTEWKPAKNDRQAFKDEAKRIKKDGGVENPNNYNKVNSPGKKYIEEDNKKTN</sequence>
<feature type="region of interest" description="Disordered" evidence="1">
    <location>
        <begin position="222"/>
        <end position="334"/>
    </location>
</feature>
<dbReference type="RefSeq" id="WP_112748789.1">
    <property type="nucleotide sequence ID" value="NZ_QMFY01000012.1"/>
</dbReference>
<reference evidence="2 3" key="1">
    <citation type="submission" date="2018-06" db="EMBL/GenBank/DDBJ databases">
        <title>Chryseolinea flavus sp. nov., a member of the phylum Bacteroidetes isolated from soil.</title>
        <authorList>
            <person name="Li Y."/>
            <person name="Wang J."/>
        </authorList>
    </citation>
    <scope>NUCLEOTIDE SEQUENCE [LARGE SCALE GENOMIC DNA]</scope>
    <source>
        <strain evidence="2 3">SDU1-6</strain>
    </source>
</reference>
<dbReference type="NCBIfam" id="TIGR03696">
    <property type="entry name" value="Rhs_assc_core"/>
    <property type="match status" value="1"/>
</dbReference>
<dbReference type="Proteomes" id="UP000251889">
    <property type="component" value="Unassembled WGS sequence"/>
</dbReference>
<dbReference type="AlphaFoldDB" id="A0A364XY98"/>
<accession>A0A364XY98</accession>
<keyword evidence="3" id="KW-1185">Reference proteome</keyword>
<gene>
    <name evidence="2" type="ORF">DQQ10_20500</name>
</gene>
<dbReference type="Gene3D" id="2.180.10.10">
    <property type="entry name" value="RHS repeat-associated core"/>
    <property type="match status" value="1"/>
</dbReference>
<feature type="compositionally biased region" description="Basic and acidic residues" evidence="1">
    <location>
        <begin position="324"/>
        <end position="334"/>
    </location>
</feature>
<organism evidence="2 3">
    <name type="scientific">Pseudochryseolinea flava</name>
    <dbReference type="NCBI Taxonomy" id="2059302"/>
    <lineage>
        <taxon>Bacteria</taxon>
        <taxon>Pseudomonadati</taxon>
        <taxon>Bacteroidota</taxon>
        <taxon>Cytophagia</taxon>
        <taxon>Cytophagales</taxon>
        <taxon>Fulvivirgaceae</taxon>
        <taxon>Pseudochryseolinea</taxon>
    </lineage>
</organism>
<dbReference type="InterPro" id="IPR022385">
    <property type="entry name" value="Rhs_assc_core"/>
</dbReference>
<dbReference type="OrthoDB" id="1256414at2"/>
<feature type="compositionally biased region" description="Basic and acidic residues" evidence="1">
    <location>
        <begin position="252"/>
        <end position="308"/>
    </location>
</feature>
<evidence type="ECO:0000256" key="1">
    <source>
        <dbReference type="SAM" id="MobiDB-lite"/>
    </source>
</evidence>
<name>A0A364XY98_9BACT</name>
<feature type="compositionally biased region" description="Polar residues" evidence="1">
    <location>
        <begin position="240"/>
        <end position="251"/>
    </location>
</feature>
<dbReference type="EMBL" id="QMFY01000012">
    <property type="protein sequence ID" value="RAV99275.1"/>
    <property type="molecule type" value="Genomic_DNA"/>
</dbReference>
<proteinExistence type="predicted"/>
<evidence type="ECO:0008006" key="4">
    <source>
        <dbReference type="Google" id="ProtNLM"/>
    </source>
</evidence>
<evidence type="ECO:0000313" key="2">
    <source>
        <dbReference type="EMBL" id="RAV99275.1"/>
    </source>
</evidence>
<comment type="caution">
    <text evidence="2">The sequence shown here is derived from an EMBL/GenBank/DDBJ whole genome shotgun (WGS) entry which is preliminary data.</text>
</comment>